<sequence>WQGIHTVSSAVAWHSLVWHPKGIPKHAFCFWLTLRGAHRTRDKLVAMGVTHHTSCLFNCGEPETLDHLFFHCPFSSRVWLEVLALCNLVRPILPSADEVDWMIIHSPGTMFHHSLRKLAMAATIFHLWIERNNRCFSNRFLPHRELVQRVRQDVEGKLAAGNNAQRCDHHHNLCVNWGIPLLDIQEY</sequence>
<feature type="domain" description="Reverse transcriptase zinc-binding" evidence="1">
    <location>
        <begin position="1"/>
        <end position="79"/>
    </location>
</feature>
<dbReference type="OrthoDB" id="1113780at2759"/>
<dbReference type="PANTHER" id="PTHR33116">
    <property type="entry name" value="REVERSE TRANSCRIPTASE ZINC-BINDING DOMAIN-CONTAINING PROTEIN-RELATED-RELATED"/>
    <property type="match status" value="1"/>
</dbReference>
<dbReference type="InParanoid" id="A0A1Q3DHP6"/>
<evidence type="ECO:0000259" key="1">
    <source>
        <dbReference type="Pfam" id="PF13966"/>
    </source>
</evidence>
<accession>A0A1Q3DHP6</accession>
<dbReference type="InterPro" id="IPR026960">
    <property type="entry name" value="RVT-Znf"/>
</dbReference>
<feature type="non-terminal residue" evidence="2">
    <location>
        <position position="1"/>
    </location>
</feature>
<evidence type="ECO:0000313" key="2">
    <source>
        <dbReference type="EMBL" id="GAV91823.1"/>
    </source>
</evidence>
<proteinExistence type="predicted"/>
<comment type="caution">
    <text evidence="2">The sequence shown here is derived from an EMBL/GenBank/DDBJ whole genome shotgun (WGS) entry which is preliminary data.</text>
</comment>
<gene>
    <name evidence="2" type="ORF">CFOL_v3_35209</name>
</gene>
<dbReference type="EMBL" id="BDDD01008133">
    <property type="protein sequence ID" value="GAV91823.1"/>
    <property type="molecule type" value="Genomic_DNA"/>
</dbReference>
<dbReference type="PANTHER" id="PTHR33116:SF84">
    <property type="entry name" value="RNA-DIRECTED DNA POLYMERASE"/>
    <property type="match status" value="1"/>
</dbReference>
<keyword evidence="3" id="KW-1185">Reference proteome</keyword>
<dbReference type="AlphaFoldDB" id="A0A1Q3DHP6"/>
<reference evidence="3" key="1">
    <citation type="submission" date="2016-04" db="EMBL/GenBank/DDBJ databases">
        <title>Cephalotus genome sequencing.</title>
        <authorList>
            <person name="Fukushima K."/>
            <person name="Hasebe M."/>
            <person name="Fang X."/>
        </authorList>
    </citation>
    <scope>NUCLEOTIDE SEQUENCE [LARGE SCALE GENOMIC DNA]</scope>
    <source>
        <strain evidence="3">cv. St1</strain>
    </source>
</reference>
<dbReference type="Proteomes" id="UP000187406">
    <property type="component" value="Unassembled WGS sequence"/>
</dbReference>
<name>A0A1Q3DHP6_CEPFO</name>
<organism evidence="2 3">
    <name type="scientific">Cephalotus follicularis</name>
    <name type="common">Albany pitcher plant</name>
    <dbReference type="NCBI Taxonomy" id="3775"/>
    <lineage>
        <taxon>Eukaryota</taxon>
        <taxon>Viridiplantae</taxon>
        <taxon>Streptophyta</taxon>
        <taxon>Embryophyta</taxon>
        <taxon>Tracheophyta</taxon>
        <taxon>Spermatophyta</taxon>
        <taxon>Magnoliopsida</taxon>
        <taxon>eudicotyledons</taxon>
        <taxon>Gunneridae</taxon>
        <taxon>Pentapetalae</taxon>
        <taxon>rosids</taxon>
        <taxon>fabids</taxon>
        <taxon>Oxalidales</taxon>
        <taxon>Cephalotaceae</taxon>
        <taxon>Cephalotus</taxon>
    </lineage>
</organism>
<dbReference type="Pfam" id="PF13966">
    <property type="entry name" value="zf-RVT"/>
    <property type="match status" value="1"/>
</dbReference>
<evidence type="ECO:0000313" key="3">
    <source>
        <dbReference type="Proteomes" id="UP000187406"/>
    </source>
</evidence>
<protein>
    <submittedName>
        <fullName evidence="2">Zf-RVT domain-containing protein</fullName>
    </submittedName>
</protein>